<dbReference type="NCBIfam" id="TIGR02595">
    <property type="entry name" value="PEP_CTERM"/>
    <property type="match status" value="1"/>
</dbReference>
<name>A0A426QM33_9GAMM</name>
<evidence type="ECO:0000313" key="3">
    <source>
        <dbReference type="EMBL" id="RRQ22818.1"/>
    </source>
</evidence>
<evidence type="ECO:0000259" key="2">
    <source>
        <dbReference type="Pfam" id="PF07589"/>
    </source>
</evidence>
<evidence type="ECO:0000313" key="4">
    <source>
        <dbReference type="Proteomes" id="UP000287798"/>
    </source>
</evidence>
<proteinExistence type="predicted"/>
<dbReference type="Pfam" id="PF07589">
    <property type="entry name" value="PEP-CTERM"/>
    <property type="match status" value="1"/>
</dbReference>
<keyword evidence="1" id="KW-0732">Signal</keyword>
<sequence>MKKQILASLGASILAVSGAANAAFLLDNWTLDVTGLDAADGGLPAGNTVVSGISQLTFLAEGLSVTNDSNADGIPTIGETFDVFANGSITGFQDNSSTNISPVLFNNATSLGGLNGWEMTFTFEVSGTYTDVDASDANFTHLAAGMGGTTGELKFYIDDISDGTGQASVSDGTGITDGDHIATFLIKAGDGGVFSFLTGDGSDDATFELDWALPGVFLDAGGDDLTTDGNLIAMSDSNFDSRVGGDAFQFDIGAFNCGNTPTNFCFQEDGSFRIPEPGILALLGAGILGLTLSSRRRKAA</sequence>
<evidence type="ECO:0000256" key="1">
    <source>
        <dbReference type="SAM" id="SignalP"/>
    </source>
</evidence>
<dbReference type="OrthoDB" id="9821206at2"/>
<feature type="signal peptide" evidence="1">
    <location>
        <begin position="1"/>
        <end position="22"/>
    </location>
</feature>
<dbReference type="RefSeq" id="WP_125182160.1">
    <property type="nucleotide sequence ID" value="NZ_QZMU01000001.1"/>
</dbReference>
<feature type="chain" id="PRO_5019127794" evidence="1">
    <location>
        <begin position="23"/>
        <end position="300"/>
    </location>
</feature>
<dbReference type="InterPro" id="IPR013424">
    <property type="entry name" value="Ice-binding_C"/>
</dbReference>
<feature type="domain" description="Ice-binding protein C-terminal" evidence="2">
    <location>
        <begin position="274"/>
        <end position="297"/>
    </location>
</feature>
<dbReference type="EMBL" id="QZMU01000001">
    <property type="protein sequence ID" value="RRQ22818.1"/>
    <property type="molecule type" value="Genomic_DNA"/>
</dbReference>
<accession>A0A426QM33</accession>
<dbReference type="NCBIfam" id="NF033554">
    <property type="entry name" value="floc_PepA"/>
    <property type="match status" value="1"/>
</dbReference>
<dbReference type="AlphaFoldDB" id="A0A426QM33"/>
<reference evidence="3 4" key="1">
    <citation type="journal article" date="2010" name="Int. J. Syst. Evol. Microbiol.">
        <title>Thiohalobacter thiocyanaticus gen. nov., sp. nov., a moderately halophilic, sulfur-oxidizing gammaproteobacterium from hypersaline lakes, that utilizes thiocyanate.</title>
        <authorList>
            <person name="Sorokin D.Y."/>
            <person name="Kovaleva O.L."/>
            <person name="Tourova T.P."/>
            <person name="Muyzer G."/>
        </authorList>
    </citation>
    <scope>NUCLEOTIDE SEQUENCE [LARGE SCALE GENOMIC DNA]</scope>
    <source>
        <strain evidence="3 4">Hrh1</strain>
    </source>
</reference>
<protein>
    <submittedName>
        <fullName evidence="3">Flocculation-associated PEP-CTERM protein PepA</fullName>
    </submittedName>
</protein>
<gene>
    <name evidence="3" type="primary">pepA</name>
    <name evidence="3" type="ORF">D6C00_13360</name>
</gene>
<keyword evidence="4" id="KW-1185">Reference proteome</keyword>
<comment type="caution">
    <text evidence="3">The sequence shown here is derived from an EMBL/GenBank/DDBJ whole genome shotgun (WGS) entry which is preliminary data.</text>
</comment>
<organism evidence="3 4">
    <name type="scientific">Thiohalobacter thiocyanaticus</name>
    <dbReference type="NCBI Taxonomy" id="585455"/>
    <lineage>
        <taxon>Bacteria</taxon>
        <taxon>Pseudomonadati</taxon>
        <taxon>Pseudomonadota</taxon>
        <taxon>Gammaproteobacteria</taxon>
        <taxon>Thiohalobacterales</taxon>
        <taxon>Thiohalobacteraceae</taxon>
        <taxon>Thiohalobacter</taxon>
    </lineage>
</organism>
<dbReference type="Proteomes" id="UP000287798">
    <property type="component" value="Unassembled WGS sequence"/>
</dbReference>